<dbReference type="Proteomes" id="UP000044841">
    <property type="component" value="Unassembled WGS sequence"/>
</dbReference>
<evidence type="ECO:0000256" key="1">
    <source>
        <dbReference type="SAM" id="MobiDB-lite"/>
    </source>
</evidence>
<feature type="compositionally biased region" description="Basic and acidic residues" evidence="1">
    <location>
        <begin position="202"/>
        <end position="212"/>
    </location>
</feature>
<sequence>MNTETPQTLDANEYMYTPPILPTRLAARYDLKPIVGYPSSQDIKAIHAVIRAVNIESQVPFLCDPDLSMQLSQHLFNIQLAVYQNQYSTIVPSNNTYTPPSLPTHISAKLHRITGAPSNEELKAVQHSVRVAESLLASPLFDPDLSMELSQHLFNLQLARHIQESALGRFASKAKESRYIPEETKVHSSMSNSATDAPVTPEIDRADSHETNPPRVSRPSMIESTKVEAQYAIASEITNQEDAMNNIKETLDESKKIFENMNRVLIAIQRNQVTLGEWSNGNFGHINPVNEQGITAAECGLPQLRFSYNQTGYWNRLKDPELAGYLKFFGIGNDLLEGEESPRLKNGQEQEARKIILRHIGTLYWFRGITRRRIAHVWALTEFCDLLVAISAP</sequence>
<evidence type="ECO:0000313" key="2">
    <source>
        <dbReference type="EMBL" id="CUA75390.1"/>
    </source>
</evidence>
<keyword evidence="3" id="KW-1185">Reference proteome</keyword>
<feature type="region of interest" description="Disordered" evidence="1">
    <location>
        <begin position="181"/>
        <end position="218"/>
    </location>
</feature>
<evidence type="ECO:0000313" key="3">
    <source>
        <dbReference type="Proteomes" id="UP000044841"/>
    </source>
</evidence>
<gene>
    <name evidence="2" type="ORF">RSOLAG22IIIB_11716</name>
</gene>
<reference evidence="2 3" key="1">
    <citation type="submission" date="2015-07" db="EMBL/GenBank/DDBJ databases">
        <authorList>
            <person name="Noorani M."/>
        </authorList>
    </citation>
    <scope>NUCLEOTIDE SEQUENCE [LARGE SCALE GENOMIC DNA]</scope>
    <source>
        <strain evidence="2">BBA 69670</strain>
    </source>
</reference>
<organism evidence="2 3">
    <name type="scientific">Rhizoctonia solani</name>
    <dbReference type="NCBI Taxonomy" id="456999"/>
    <lineage>
        <taxon>Eukaryota</taxon>
        <taxon>Fungi</taxon>
        <taxon>Dikarya</taxon>
        <taxon>Basidiomycota</taxon>
        <taxon>Agaricomycotina</taxon>
        <taxon>Agaricomycetes</taxon>
        <taxon>Cantharellales</taxon>
        <taxon>Ceratobasidiaceae</taxon>
        <taxon>Rhizoctonia</taxon>
    </lineage>
</organism>
<evidence type="ECO:0008006" key="4">
    <source>
        <dbReference type="Google" id="ProtNLM"/>
    </source>
</evidence>
<proteinExistence type="predicted"/>
<accession>A0A0K6GA91</accession>
<dbReference type="AlphaFoldDB" id="A0A0K6GA91"/>
<dbReference type="EMBL" id="CYGV01001544">
    <property type="protein sequence ID" value="CUA75390.1"/>
    <property type="molecule type" value="Genomic_DNA"/>
</dbReference>
<name>A0A0K6GA91_9AGAM</name>
<protein>
    <recommendedName>
        <fullName evidence="4">Laminin domain protein</fullName>
    </recommendedName>
</protein>